<dbReference type="KEGG" id="vg:26518672"/>
<evidence type="ECO:0000313" key="7">
    <source>
        <dbReference type="EMBL" id="AKY02128.1"/>
    </source>
</evidence>
<proteinExistence type="predicted"/>
<dbReference type="GO" id="GO:0003677">
    <property type="term" value="F:DNA binding"/>
    <property type="evidence" value="ECO:0007669"/>
    <property type="project" value="UniProtKB-KW"/>
</dbReference>
<evidence type="ECO:0000313" key="8">
    <source>
        <dbReference type="Proteomes" id="UP000204179"/>
    </source>
</evidence>
<keyword evidence="6" id="KW-0238">DNA-binding</keyword>
<keyword evidence="4" id="KW-0945">Host-virus interaction</keyword>
<evidence type="ECO:0000256" key="2">
    <source>
        <dbReference type="ARBA" id="ARBA00015643"/>
    </source>
</evidence>
<sequence length="151" mass="16820">MRNIMTFADLDNAGAELIGSIRNGDWAAGAPSREITEREGFYFLMLNDGKAGYIGASARFFVAKQRSKAGFESVLSHIRSGRSQLGRTLRSNCVTYGVFWIPANKMKPLTTGYGKGQLALAFTRQHSSDAQTYSELNRILNDNFVFSMQKY</sequence>
<dbReference type="RefSeq" id="YP_009190838.1">
    <property type="nucleotide sequence ID" value="NC_028686.1"/>
</dbReference>
<keyword evidence="5" id="KW-1248">Inhibition of host DNA replication by virus</keyword>
<dbReference type="GeneID" id="26518672"/>
<dbReference type="Pfam" id="PF06591">
    <property type="entry name" value="Phage_T4_Ndd"/>
    <property type="match status" value="1"/>
</dbReference>
<dbReference type="GO" id="GO:0098673">
    <property type="term" value="P:symbiont-mediated suppression of host DNA replication"/>
    <property type="evidence" value="ECO:0007669"/>
    <property type="project" value="UniProtKB-KW"/>
</dbReference>
<evidence type="ECO:0000256" key="3">
    <source>
        <dbReference type="ARBA" id="ARBA00022504"/>
    </source>
</evidence>
<comment type="function">
    <text evidence="1">Disorganizes the host nucleoid and inhibits replication, but without host DNA cleavage or degradation. Only the architecture of the nucleoid is affected. May act on the host chromosomal sequences that determine the structure of the nucleoid. Binds to dsDNA but not to ssDNA.</text>
</comment>
<dbReference type="InterPro" id="IPR009514">
    <property type="entry name" value="Phage_Ndd"/>
</dbReference>
<reference evidence="7 8" key="1">
    <citation type="submission" date="2015-07" db="EMBL/GenBank/DDBJ databases">
        <title>Isolation and characterization of JD18-a novel lytic bacteriophage for Klebsiella pneumoniae.</title>
        <authorList>
            <person name="Fan J."/>
            <person name="Zhang X."/>
            <person name="Guo X."/>
            <person name="He P."/>
            <person name="Zhang Y."/>
        </authorList>
    </citation>
    <scope>NUCLEOTIDE SEQUENCE [LARGE SCALE GENOMIC DNA]</scope>
</reference>
<evidence type="ECO:0000256" key="6">
    <source>
        <dbReference type="ARBA" id="ARBA00023125"/>
    </source>
</evidence>
<evidence type="ECO:0000256" key="5">
    <source>
        <dbReference type="ARBA" id="ARBA00023019"/>
    </source>
</evidence>
<protein>
    <recommendedName>
        <fullName evidence="2">Nucleoid disruption protein</fullName>
    </recommendedName>
</protein>
<name>A0A0K1Y548_9CAUD</name>
<dbReference type="GO" id="GO:0044071">
    <property type="term" value="P:symbiont-mediated perturbation of host cell cycle progression"/>
    <property type="evidence" value="ECO:0007669"/>
    <property type="project" value="UniProtKB-KW"/>
</dbReference>
<keyword evidence="3" id="KW-1121">Modulation of host cell cycle by virus</keyword>
<evidence type="ECO:0000256" key="4">
    <source>
        <dbReference type="ARBA" id="ARBA00022581"/>
    </source>
</evidence>
<accession>A0A0K1Y548</accession>
<dbReference type="EMBL" id="KT239446">
    <property type="protein sequence ID" value="AKY02128.1"/>
    <property type="molecule type" value="Genomic_DNA"/>
</dbReference>
<keyword evidence="8" id="KW-1185">Reference proteome</keyword>
<evidence type="ECO:0000256" key="1">
    <source>
        <dbReference type="ARBA" id="ARBA00003241"/>
    </source>
</evidence>
<gene>
    <name evidence="7" type="ORF">JD18_257</name>
</gene>
<dbReference type="Proteomes" id="UP000204179">
    <property type="component" value="Segment"/>
</dbReference>
<organism evidence="7 8">
    <name type="scientific">Klebsiella phage JD18</name>
    <dbReference type="NCBI Taxonomy" id="1698360"/>
    <lineage>
        <taxon>Viruses</taxon>
        <taxon>Duplodnaviria</taxon>
        <taxon>Heunggongvirae</taxon>
        <taxon>Uroviricota</taxon>
        <taxon>Caudoviricetes</taxon>
        <taxon>Pantevenvirales</taxon>
        <taxon>Straboviridae</taxon>
        <taxon>Tevenvirinae</taxon>
        <taxon>Jiaodavirus</taxon>
        <taxon>Jiaodavirus jd18</taxon>
    </lineage>
</organism>